<dbReference type="EMBL" id="JAPDHF010000001">
    <property type="protein sequence ID" value="KAJ4024034.1"/>
    <property type="molecule type" value="Genomic_DNA"/>
</dbReference>
<reference evidence="3" key="1">
    <citation type="submission" date="2022-10" db="EMBL/GenBank/DDBJ databases">
        <title>Fusarium specimens isolated from Avocado Roots.</title>
        <authorList>
            <person name="Stajich J."/>
            <person name="Roper C."/>
            <person name="Heimlech-Rivalta G."/>
        </authorList>
    </citation>
    <scope>NUCLEOTIDE SEQUENCE</scope>
    <source>
        <strain evidence="3">CF00143</strain>
    </source>
</reference>
<accession>A0A9W8Q0L2</accession>
<proteinExistence type="predicted"/>
<feature type="region of interest" description="Disordered" evidence="1">
    <location>
        <begin position="297"/>
        <end position="323"/>
    </location>
</feature>
<keyword evidence="2" id="KW-1133">Transmembrane helix</keyword>
<feature type="compositionally biased region" description="Polar residues" evidence="1">
    <location>
        <begin position="301"/>
        <end position="313"/>
    </location>
</feature>
<sequence length="323" mass="33547">MPTTYTVTSVTVTAGEVVDVVNGGQTVPVAFAVAGGTISNSTVPTNYNGEPWLILYVPSPTGGKKASKTSESSGSALVPSITSDPTAVTDYTKTGSSSSGPVESSADAIEPSSPGKGIQGGAVAGVAIGCLIAGLALGLLVAFIIFRRHRRNNSTSPNFIAVEPQYAEPKHGPQVSVTTSGQDAELSQFLLDSTPDKEIQSELSSLSELIYQHVETYYHGPQVQATSAEVAQSLVNIGYSPELSGIQPEAVAAICLAPKTSKVGLRHVLSHVIFRGLDFNSGGNLSMLPLPVAAMARENQSENTDSPGKTTLISVPELHKKSR</sequence>
<evidence type="ECO:0000256" key="2">
    <source>
        <dbReference type="SAM" id="Phobius"/>
    </source>
</evidence>
<evidence type="ECO:0000313" key="3">
    <source>
        <dbReference type="EMBL" id="KAJ4024034.1"/>
    </source>
</evidence>
<evidence type="ECO:0000256" key="1">
    <source>
        <dbReference type="SAM" id="MobiDB-lite"/>
    </source>
</evidence>
<organism evidence="3 4">
    <name type="scientific">Fusarium irregulare</name>
    <dbReference type="NCBI Taxonomy" id="2494466"/>
    <lineage>
        <taxon>Eukaryota</taxon>
        <taxon>Fungi</taxon>
        <taxon>Dikarya</taxon>
        <taxon>Ascomycota</taxon>
        <taxon>Pezizomycotina</taxon>
        <taxon>Sordariomycetes</taxon>
        <taxon>Hypocreomycetidae</taxon>
        <taxon>Hypocreales</taxon>
        <taxon>Nectriaceae</taxon>
        <taxon>Fusarium</taxon>
        <taxon>Fusarium incarnatum-equiseti species complex</taxon>
    </lineage>
</organism>
<feature type="region of interest" description="Disordered" evidence="1">
    <location>
        <begin position="87"/>
        <end position="114"/>
    </location>
</feature>
<dbReference type="AlphaFoldDB" id="A0A9W8Q0L2"/>
<keyword evidence="2" id="KW-0812">Transmembrane</keyword>
<keyword evidence="4" id="KW-1185">Reference proteome</keyword>
<name>A0A9W8Q0L2_9HYPO</name>
<protein>
    <submittedName>
        <fullName evidence="3">Uncharacterized protein</fullName>
    </submittedName>
</protein>
<comment type="caution">
    <text evidence="3">The sequence shown here is derived from an EMBL/GenBank/DDBJ whole genome shotgun (WGS) entry which is preliminary data.</text>
</comment>
<dbReference type="OrthoDB" id="5421765at2759"/>
<evidence type="ECO:0000313" key="4">
    <source>
        <dbReference type="Proteomes" id="UP001152130"/>
    </source>
</evidence>
<feature type="compositionally biased region" description="Low complexity" evidence="1">
    <location>
        <begin position="96"/>
        <end position="105"/>
    </location>
</feature>
<feature type="transmembrane region" description="Helical" evidence="2">
    <location>
        <begin position="122"/>
        <end position="146"/>
    </location>
</feature>
<keyword evidence="2" id="KW-0472">Membrane</keyword>
<gene>
    <name evidence="3" type="ORF">NW766_000264</name>
</gene>
<dbReference type="Proteomes" id="UP001152130">
    <property type="component" value="Unassembled WGS sequence"/>
</dbReference>